<reference evidence="2 3" key="1">
    <citation type="journal article" date="2015" name="Nature">
        <title>rRNA introns, odd ribosomes, and small enigmatic genomes across a large radiation of phyla.</title>
        <authorList>
            <person name="Brown C.T."/>
            <person name="Hug L.A."/>
            <person name="Thomas B.C."/>
            <person name="Sharon I."/>
            <person name="Castelle C.J."/>
            <person name="Singh A."/>
            <person name="Wilkins M.J."/>
            <person name="Williams K.H."/>
            <person name="Banfield J.F."/>
        </authorList>
    </citation>
    <scope>NUCLEOTIDE SEQUENCE [LARGE SCALE GENOMIC DNA]</scope>
</reference>
<dbReference type="InterPro" id="IPR043715">
    <property type="entry name" value="DUF5656"/>
</dbReference>
<dbReference type="Proteomes" id="UP000034778">
    <property type="component" value="Unassembled WGS sequence"/>
</dbReference>
<organism evidence="2 3">
    <name type="scientific">Candidatus Woesebacteria bacterium GW2011_GWB1_33_22</name>
    <dbReference type="NCBI Taxonomy" id="1618566"/>
    <lineage>
        <taxon>Bacteria</taxon>
        <taxon>Candidatus Woeseibacteriota</taxon>
    </lineage>
</organism>
<sequence length="257" mass="28770">MSKKLRFLISSIVLSIGFVFIQFLEGKFKFPAISLLVLLTGAFSAWSFYEGLGKNMTWVSLVLPMLFTLSVGIFWFLLPANMFTRIPIVIFYAIGIYVLSSTMNIYTVSSSLRTIGLLRAARGVGFVLTLITSFLIFDAIFSIKQTIFINASLSFILSFLLLIQGYWSINLEKKLEKNILILSLTSSLIIAELVTLIYFWPVTVVVGSLFLTSGVYLLLGLGQAKLEDRLFPSITREYLTLGLIVLIGMFFATRWGG</sequence>
<feature type="transmembrane region" description="Helical" evidence="1">
    <location>
        <begin position="56"/>
        <end position="77"/>
    </location>
</feature>
<dbReference type="STRING" id="1618566.UR35_C0002G0095"/>
<keyword evidence="1" id="KW-0472">Membrane</keyword>
<feature type="transmembrane region" description="Helical" evidence="1">
    <location>
        <begin position="120"/>
        <end position="141"/>
    </location>
</feature>
<feature type="transmembrane region" description="Helical" evidence="1">
    <location>
        <begin position="206"/>
        <end position="226"/>
    </location>
</feature>
<feature type="transmembrane region" description="Helical" evidence="1">
    <location>
        <begin position="147"/>
        <end position="167"/>
    </location>
</feature>
<feature type="transmembrane region" description="Helical" evidence="1">
    <location>
        <begin position="179"/>
        <end position="200"/>
    </location>
</feature>
<feature type="transmembrane region" description="Helical" evidence="1">
    <location>
        <begin position="7"/>
        <end position="24"/>
    </location>
</feature>
<feature type="transmembrane region" description="Helical" evidence="1">
    <location>
        <begin position="30"/>
        <end position="49"/>
    </location>
</feature>
<keyword evidence="1" id="KW-1133">Transmembrane helix</keyword>
<keyword evidence="1" id="KW-0812">Transmembrane</keyword>
<feature type="transmembrane region" description="Helical" evidence="1">
    <location>
        <begin position="238"/>
        <end position="256"/>
    </location>
</feature>
<accession>A0A0G0CPF1</accession>
<dbReference type="AlphaFoldDB" id="A0A0G0CPF1"/>
<name>A0A0G0CPF1_9BACT</name>
<evidence type="ECO:0000313" key="2">
    <source>
        <dbReference type="EMBL" id="KKP45262.1"/>
    </source>
</evidence>
<comment type="caution">
    <text evidence="2">The sequence shown here is derived from an EMBL/GenBank/DDBJ whole genome shotgun (WGS) entry which is preliminary data.</text>
</comment>
<proteinExistence type="predicted"/>
<evidence type="ECO:0000313" key="3">
    <source>
        <dbReference type="Proteomes" id="UP000034778"/>
    </source>
</evidence>
<dbReference type="Pfam" id="PF18900">
    <property type="entry name" value="DUF5656"/>
    <property type="match status" value="1"/>
</dbReference>
<evidence type="ECO:0000256" key="1">
    <source>
        <dbReference type="SAM" id="Phobius"/>
    </source>
</evidence>
<feature type="transmembrane region" description="Helical" evidence="1">
    <location>
        <begin position="89"/>
        <end position="108"/>
    </location>
</feature>
<protein>
    <submittedName>
        <fullName evidence="2">Uncharacterized protein</fullName>
    </submittedName>
</protein>
<gene>
    <name evidence="2" type="ORF">UR35_C0002G0095</name>
</gene>
<dbReference type="EMBL" id="LBOW01000002">
    <property type="protein sequence ID" value="KKP45262.1"/>
    <property type="molecule type" value="Genomic_DNA"/>
</dbReference>